<evidence type="ECO:0000313" key="2">
    <source>
        <dbReference type="Proteomes" id="UP001055879"/>
    </source>
</evidence>
<dbReference type="EMBL" id="CM042056">
    <property type="protein sequence ID" value="KAI3697565.1"/>
    <property type="molecule type" value="Genomic_DNA"/>
</dbReference>
<reference evidence="1 2" key="2">
    <citation type="journal article" date="2022" name="Mol. Ecol. Resour.">
        <title>The genomes of chicory, endive, great burdock and yacon provide insights into Asteraceae paleo-polyploidization history and plant inulin production.</title>
        <authorList>
            <person name="Fan W."/>
            <person name="Wang S."/>
            <person name="Wang H."/>
            <person name="Wang A."/>
            <person name="Jiang F."/>
            <person name="Liu H."/>
            <person name="Zhao H."/>
            <person name="Xu D."/>
            <person name="Zhang Y."/>
        </authorList>
    </citation>
    <scope>NUCLEOTIDE SEQUENCE [LARGE SCALE GENOMIC DNA]</scope>
    <source>
        <strain evidence="2">cv. Niubang</strain>
    </source>
</reference>
<keyword evidence="2" id="KW-1185">Reference proteome</keyword>
<name>A0ACB8ZIT0_ARCLA</name>
<protein>
    <submittedName>
        <fullName evidence="1">Uncharacterized protein</fullName>
    </submittedName>
</protein>
<organism evidence="1 2">
    <name type="scientific">Arctium lappa</name>
    <name type="common">Greater burdock</name>
    <name type="synonym">Lappa major</name>
    <dbReference type="NCBI Taxonomy" id="4217"/>
    <lineage>
        <taxon>Eukaryota</taxon>
        <taxon>Viridiplantae</taxon>
        <taxon>Streptophyta</taxon>
        <taxon>Embryophyta</taxon>
        <taxon>Tracheophyta</taxon>
        <taxon>Spermatophyta</taxon>
        <taxon>Magnoliopsida</taxon>
        <taxon>eudicotyledons</taxon>
        <taxon>Gunneridae</taxon>
        <taxon>Pentapetalae</taxon>
        <taxon>asterids</taxon>
        <taxon>campanulids</taxon>
        <taxon>Asterales</taxon>
        <taxon>Asteraceae</taxon>
        <taxon>Carduoideae</taxon>
        <taxon>Cardueae</taxon>
        <taxon>Arctiinae</taxon>
        <taxon>Arctium</taxon>
    </lineage>
</organism>
<sequence length="374" mass="42964">MCRRSCFYPVIQRIYVKFWKVAVLHVPHIKHLHEDKVKHNVALMLLKCMCEEVSKLNSYNEAFGHYGMAFKLAVENDTHEAVEAIIECIPQATLTKFDDYYLSQHAIKSRCEKVYNFLVQHVEENHFLRLYIDRNSNNLLHLAGELAPKHKLDLVSGAALQMQRELQWFQEVEKIVLPSDKQQKNNQEETPMMVFIRAHKELRRAGEEWIKKTADSCTITTALIITIAFAAAITVPGGNNGDTGKAIYATKVSFIIFAVSDAISLFTSTTSLLLFQSILTARYIDEDFLYRLPKRLILGLATLFLSMTSMMVAFSATLYLLFGQENSWILIPIATLTCLPIASFVMFQFPLLFELINSTYFPRIFSKRSRRMIK</sequence>
<dbReference type="Proteomes" id="UP001055879">
    <property type="component" value="Linkage Group LG10"/>
</dbReference>
<proteinExistence type="predicted"/>
<reference evidence="2" key="1">
    <citation type="journal article" date="2022" name="Mol. Ecol. Resour.">
        <title>The genomes of chicory, endive, great burdock and yacon provide insights into Asteraceae palaeo-polyploidization history and plant inulin production.</title>
        <authorList>
            <person name="Fan W."/>
            <person name="Wang S."/>
            <person name="Wang H."/>
            <person name="Wang A."/>
            <person name="Jiang F."/>
            <person name="Liu H."/>
            <person name="Zhao H."/>
            <person name="Xu D."/>
            <person name="Zhang Y."/>
        </authorList>
    </citation>
    <scope>NUCLEOTIDE SEQUENCE [LARGE SCALE GENOMIC DNA]</scope>
    <source>
        <strain evidence="2">cv. Niubang</strain>
    </source>
</reference>
<evidence type="ECO:0000313" key="1">
    <source>
        <dbReference type="EMBL" id="KAI3697565.1"/>
    </source>
</evidence>
<gene>
    <name evidence="1" type="ORF">L6452_30658</name>
</gene>
<accession>A0ACB8ZIT0</accession>
<comment type="caution">
    <text evidence="1">The sequence shown here is derived from an EMBL/GenBank/DDBJ whole genome shotgun (WGS) entry which is preliminary data.</text>
</comment>